<sequence length="276" mass="30137">MVQILKHKHSLIGKSLIPVVLNYGILEIKKDHPLEAYTQAEPGSEFQKLTGESVKDVLLLAGLEDNLDNVRVLMHFSIAHANVAGAPKGQTLEPQVTATPNSSDNGATGKQLASSLTTDDTVLQLKSIREDIDALKSRKDGKQVDEALTRRDAVGPELTSPNVLMAAIETLVEIAQKTSHKDVLHAKAFSICKKYEENEGFCDLVLKLFGSPEDKKVASVVADLAKARKYESDKKTDKTVGMSAFVQSSPSPGFMPFPYPVNMGYSPMMMTTPHFR</sequence>
<dbReference type="EMBL" id="JARBDR010000337">
    <property type="protein sequence ID" value="KAJ8315852.1"/>
    <property type="molecule type" value="Genomic_DNA"/>
</dbReference>
<protein>
    <submittedName>
        <fullName evidence="2">Uncharacterized protein</fullName>
    </submittedName>
</protein>
<feature type="non-terminal residue" evidence="2">
    <location>
        <position position="276"/>
    </location>
</feature>
<feature type="compositionally biased region" description="Polar residues" evidence="1">
    <location>
        <begin position="92"/>
        <end position="113"/>
    </location>
</feature>
<dbReference type="Proteomes" id="UP001217089">
    <property type="component" value="Unassembled WGS sequence"/>
</dbReference>
<keyword evidence="3" id="KW-1185">Reference proteome</keyword>
<name>A0ABQ9FIT4_TEGGR</name>
<reference evidence="2 3" key="1">
    <citation type="submission" date="2022-12" db="EMBL/GenBank/DDBJ databases">
        <title>Chromosome-level genome of Tegillarca granosa.</title>
        <authorList>
            <person name="Kim J."/>
        </authorList>
    </citation>
    <scope>NUCLEOTIDE SEQUENCE [LARGE SCALE GENOMIC DNA]</scope>
    <source>
        <strain evidence="2">Teg-2019</strain>
        <tissue evidence="2">Adductor muscle</tissue>
    </source>
</reference>
<evidence type="ECO:0000313" key="3">
    <source>
        <dbReference type="Proteomes" id="UP001217089"/>
    </source>
</evidence>
<organism evidence="2 3">
    <name type="scientific">Tegillarca granosa</name>
    <name type="common">Malaysian cockle</name>
    <name type="synonym">Anadara granosa</name>
    <dbReference type="NCBI Taxonomy" id="220873"/>
    <lineage>
        <taxon>Eukaryota</taxon>
        <taxon>Metazoa</taxon>
        <taxon>Spiralia</taxon>
        <taxon>Lophotrochozoa</taxon>
        <taxon>Mollusca</taxon>
        <taxon>Bivalvia</taxon>
        <taxon>Autobranchia</taxon>
        <taxon>Pteriomorphia</taxon>
        <taxon>Arcoida</taxon>
        <taxon>Arcoidea</taxon>
        <taxon>Arcidae</taxon>
        <taxon>Tegillarca</taxon>
    </lineage>
</organism>
<evidence type="ECO:0000256" key="1">
    <source>
        <dbReference type="SAM" id="MobiDB-lite"/>
    </source>
</evidence>
<proteinExistence type="predicted"/>
<accession>A0ABQ9FIT4</accession>
<evidence type="ECO:0000313" key="2">
    <source>
        <dbReference type="EMBL" id="KAJ8315852.1"/>
    </source>
</evidence>
<comment type="caution">
    <text evidence="2">The sequence shown here is derived from an EMBL/GenBank/DDBJ whole genome shotgun (WGS) entry which is preliminary data.</text>
</comment>
<gene>
    <name evidence="2" type="ORF">KUTeg_008002</name>
</gene>
<feature type="region of interest" description="Disordered" evidence="1">
    <location>
        <begin position="89"/>
        <end position="113"/>
    </location>
</feature>